<evidence type="ECO:0000256" key="4">
    <source>
        <dbReference type="ARBA" id="ARBA00023136"/>
    </source>
</evidence>
<keyword evidence="3 6" id="KW-1133">Transmembrane helix</keyword>
<feature type="compositionally biased region" description="Polar residues" evidence="7">
    <location>
        <begin position="687"/>
        <end position="696"/>
    </location>
</feature>
<feature type="transmembrane region" description="Helical" evidence="6">
    <location>
        <begin position="232"/>
        <end position="260"/>
    </location>
</feature>
<comment type="subcellular location">
    <subcellularLocation>
        <location evidence="6">Cell membrane</location>
        <topology evidence="6">Multi-pass membrane protein</topology>
    </subcellularLocation>
    <subcellularLocation>
        <location evidence="1">Membrane</location>
    </subcellularLocation>
</comment>
<keyword evidence="6" id="KW-0868">Chloride</keyword>
<keyword evidence="6" id="KW-0869">Chloride channel</keyword>
<dbReference type="CTD" id="54831"/>
<gene>
    <name evidence="9" type="primary">LOC117140452</name>
</gene>
<keyword evidence="4 6" id="KW-0472">Membrane</keyword>
<dbReference type="GO" id="GO:0034707">
    <property type="term" value="C:chloride channel complex"/>
    <property type="evidence" value="ECO:0007669"/>
    <property type="project" value="UniProtKB-KW"/>
</dbReference>
<dbReference type="GO" id="GO:0005886">
    <property type="term" value="C:plasma membrane"/>
    <property type="evidence" value="ECO:0007669"/>
    <property type="project" value="UniProtKB-SubCell"/>
</dbReference>
<comment type="function">
    <text evidence="6">Forms chloride channels.</text>
</comment>
<evidence type="ECO:0000256" key="3">
    <source>
        <dbReference type="ARBA" id="ARBA00022989"/>
    </source>
</evidence>
<sequence>MTVSYAGEVPNGSSFGCFWKILWKWRGSVYKLIWRELVAYLCLYYTINVIYRFGLTESQQAIFKKIRLYFGQQSESIPMSFVLGFYVNLVVKRWWEQYRLLPWPDTLALFISAAIPNSNGGVNNETGRLMRRNIMRYMVLAYVITLQRISLRVKRRFPTTQHLVDAGLMHESEMKIFEALNQKSPMSKYWMPLVWATNIINRARKDGLIASDHIVQTILVELSDIRRRLGGLIGYDTVCVPLVYTQVVTLVLYTYFIAALLGRQMLPNVLDRNGREDPDLFFPLFTVLQFVFYVGWLKVAEVLINPFGEDDDDIELNWLIDRHIKAAYMIVDEMHEEHPELLRDQYWECVVPKDLPYTVASEHYRKDEPKGSAEKYKVKKEDAMYANIMPGGGKRMLSDDVYADYESVDTPMVERRKNNWLVRQLSRMGSMRSQSTAYSSGGMPFNRNRLNSVYSSPESGLPLTILQQQQLQQAHQQQQAGSQPSKSSLYGKFVHRKSLRAQRQLIKQNSKLNGLNVNVAKTRPRIPTPEVTKDGNTNPGHPATAALAASMKEGFTPSSIPAATNITTLSFPFSVTSTGGETMPTGTLSILPISANAQLPTITTTASGYDPNDVITTIPVSLSIQRSPSALSIVELTGADVQDGYSNSGSSNGNGGITTTALLSVKPLNGNQNISRNNSFNLSLNLQDPQQRSSMRSAGPTDTVDTSGTMPMPQRSGGLETAGAGGSSAPSTLAKHKPEQKTGEVYV</sequence>
<name>A0A6P8JT74_DROMA</name>
<evidence type="ECO:0000256" key="5">
    <source>
        <dbReference type="ARBA" id="ARBA00034769"/>
    </source>
</evidence>
<dbReference type="GO" id="GO:0005254">
    <property type="term" value="F:chloride channel activity"/>
    <property type="evidence" value="ECO:0007669"/>
    <property type="project" value="UniProtKB-KW"/>
</dbReference>
<dbReference type="Pfam" id="PF01062">
    <property type="entry name" value="Bestrophin"/>
    <property type="match status" value="1"/>
</dbReference>
<keyword evidence="2 6" id="KW-0812">Transmembrane</keyword>
<evidence type="ECO:0000313" key="8">
    <source>
        <dbReference type="Proteomes" id="UP000515162"/>
    </source>
</evidence>
<reference evidence="9" key="1">
    <citation type="submission" date="2025-08" db="UniProtKB">
        <authorList>
            <consortium name="RefSeq"/>
        </authorList>
    </citation>
    <scope>IDENTIFICATION</scope>
    <source>
        <strain evidence="9">Mau12</strain>
        <tissue evidence="9">Whole Body</tissue>
    </source>
</reference>
<dbReference type="PANTHER" id="PTHR10736:SF11">
    <property type="entry name" value="BESTROPHIN 2"/>
    <property type="match status" value="1"/>
</dbReference>
<organism evidence="8 9">
    <name type="scientific">Drosophila mauritiana</name>
    <name type="common">Fruit fly</name>
    <dbReference type="NCBI Taxonomy" id="7226"/>
    <lineage>
        <taxon>Eukaryota</taxon>
        <taxon>Metazoa</taxon>
        <taxon>Ecdysozoa</taxon>
        <taxon>Arthropoda</taxon>
        <taxon>Hexapoda</taxon>
        <taxon>Insecta</taxon>
        <taxon>Pterygota</taxon>
        <taxon>Neoptera</taxon>
        <taxon>Endopterygota</taxon>
        <taxon>Diptera</taxon>
        <taxon>Brachycera</taxon>
        <taxon>Muscomorpha</taxon>
        <taxon>Ephydroidea</taxon>
        <taxon>Drosophilidae</taxon>
        <taxon>Drosophila</taxon>
        <taxon>Sophophora</taxon>
    </lineage>
</organism>
<keyword evidence="6" id="KW-0406">Ion transport</keyword>
<protein>
    <recommendedName>
        <fullName evidence="6">Bestrophin homolog</fullName>
    </recommendedName>
</protein>
<feature type="transmembrane region" description="Helical" evidence="6">
    <location>
        <begin position="134"/>
        <end position="151"/>
    </location>
</feature>
<dbReference type="GeneID" id="117140452"/>
<keyword evidence="6" id="KW-0813">Transport</keyword>
<evidence type="ECO:0000256" key="7">
    <source>
        <dbReference type="SAM" id="MobiDB-lite"/>
    </source>
</evidence>
<keyword evidence="8" id="KW-1185">Reference proteome</keyword>
<feature type="region of interest" description="Disordered" evidence="7">
    <location>
        <begin position="687"/>
        <end position="747"/>
    </location>
</feature>
<dbReference type="InterPro" id="IPR021134">
    <property type="entry name" value="Bestrophin-like"/>
</dbReference>
<feature type="transmembrane region" description="Helical" evidence="6">
    <location>
        <begin position="37"/>
        <end position="55"/>
    </location>
</feature>
<evidence type="ECO:0000256" key="1">
    <source>
        <dbReference type="ARBA" id="ARBA00004370"/>
    </source>
</evidence>
<proteinExistence type="inferred from homology"/>
<dbReference type="RefSeq" id="XP_033159273.1">
    <property type="nucleotide sequence ID" value="XM_033303382.1"/>
</dbReference>
<evidence type="ECO:0000256" key="6">
    <source>
        <dbReference type="RuleBase" id="RU363126"/>
    </source>
</evidence>
<keyword evidence="6" id="KW-1003">Cell membrane</keyword>
<evidence type="ECO:0000256" key="2">
    <source>
        <dbReference type="ARBA" id="ARBA00022692"/>
    </source>
</evidence>
<comment type="similarity">
    <text evidence="5 6">Belongs to the anion channel-forming bestrophin (TC 1.A.46) family. Calcium-sensitive chloride channel subfamily.</text>
</comment>
<dbReference type="InterPro" id="IPR000615">
    <property type="entry name" value="Bestrophin"/>
</dbReference>
<accession>A0A6P8JT74</accession>
<feature type="compositionally biased region" description="Basic and acidic residues" evidence="7">
    <location>
        <begin position="736"/>
        <end position="747"/>
    </location>
</feature>
<dbReference type="AlphaFoldDB" id="A0A6P8JT74"/>
<keyword evidence="6" id="KW-0407">Ion channel</keyword>
<feature type="transmembrane region" description="Helical" evidence="6">
    <location>
        <begin position="280"/>
        <end position="297"/>
    </location>
</feature>
<evidence type="ECO:0000313" key="9">
    <source>
        <dbReference type="RefSeq" id="XP_033159273.1"/>
    </source>
</evidence>
<dbReference type="Proteomes" id="UP000515162">
    <property type="component" value="Chromosome 3L"/>
</dbReference>
<dbReference type="PANTHER" id="PTHR10736">
    <property type="entry name" value="BESTROPHIN"/>
    <property type="match status" value="1"/>
</dbReference>